<evidence type="ECO:0000313" key="1">
    <source>
        <dbReference type="EMBL" id="KAB0338765.1"/>
    </source>
</evidence>
<keyword evidence="2" id="KW-1185">Reference proteome</keyword>
<reference evidence="1 2" key="1">
    <citation type="submission" date="2019-06" db="EMBL/GenBank/DDBJ databases">
        <title>Discovery of a novel chromosome fission-fusion reversal in muntjac.</title>
        <authorList>
            <person name="Mudd A.B."/>
            <person name="Bredeson J.V."/>
            <person name="Baum R."/>
            <person name="Hockemeyer D."/>
            <person name="Rokhsar D.S."/>
        </authorList>
    </citation>
    <scope>NUCLEOTIDE SEQUENCE [LARGE SCALE GENOMIC DNA]</scope>
    <source>
        <strain evidence="1">UCam_UCB_Mr</strain>
        <tissue evidence="1">Fibroblast cell line</tissue>
    </source>
</reference>
<dbReference type="InterPro" id="IPR002130">
    <property type="entry name" value="Cyclophilin-type_PPIase_dom"/>
</dbReference>
<protein>
    <recommendedName>
        <fullName evidence="3">PPIase cyclophilin-type domain-containing protein</fullName>
    </recommendedName>
</protein>
<dbReference type="SUPFAM" id="SSF50891">
    <property type="entry name" value="Cyclophilin-like"/>
    <property type="match status" value="1"/>
</dbReference>
<accession>A0A5N3UQB0</accession>
<organism evidence="1 2">
    <name type="scientific">Muntiacus reevesi</name>
    <name type="common">Reeves' muntjac</name>
    <name type="synonym">Cervus reevesi</name>
    <dbReference type="NCBI Taxonomy" id="9886"/>
    <lineage>
        <taxon>Eukaryota</taxon>
        <taxon>Metazoa</taxon>
        <taxon>Chordata</taxon>
        <taxon>Craniata</taxon>
        <taxon>Vertebrata</taxon>
        <taxon>Euteleostomi</taxon>
        <taxon>Mammalia</taxon>
        <taxon>Eutheria</taxon>
        <taxon>Laurasiatheria</taxon>
        <taxon>Artiodactyla</taxon>
        <taxon>Ruminantia</taxon>
        <taxon>Pecora</taxon>
        <taxon>Cervidae</taxon>
        <taxon>Muntiacinae</taxon>
        <taxon>Muntiacus</taxon>
    </lineage>
</organism>
<dbReference type="GO" id="GO:0005829">
    <property type="term" value="C:cytosol"/>
    <property type="evidence" value="ECO:0007669"/>
    <property type="project" value="TreeGrafter"/>
</dbReference>
<proteinExistence type="predicted"/>
<dbReference type="GO" id="GO:0016018">
    <property type="term" value="F:cyclosporin A binding"/>
    <property type="evidence" value="ECO:0007669"/>
    <property type="project" value="TreeGrafter"/>
</dbReference>
<dbReference type="Proteomes" id="UP000326062">
    <property type="component" value="Unassembled WGS sequence"/>
</dbReference>
<dbReference type="EMBL" id="VCEB01007529">
    <property type="protein sequence ID" value="KAB0338765.1"/>
    <property type="molecule type" value="Genomic_DNA"/>
</dbReference>
<evidence type="ECO:0008006" key="3">
    <source>
        <dbReference type="Google" id="ProtNLM"/>
    </source>
</evidence>
<dbReference type="InterPro" id="IPR029000">
    <property type="entry name" value="Cyclophilin-like_dom_sf"/>
</dbReference>
<dbReference type="PANTHER" id="PTHR11071">
    <property type="entry name" value="PEPTIDYL-PROLYL CIS-TRANS ISOMERASE"/>
    <property type="match status" value="1"/>
</dbReference>
<dbReference type="GO" id="GO:0003755">
    <property type="term" value="F:peptidyl-prolyl cis-trans isomerase activity"/>
    <property type="evidence" value="ECO:0007669"/>
    <property type="project" value="InterPro"/>
</dbReference>
<dbReference type="GO" id="GO:0006457">
    <property type="term" value="P:protein folding"/>
    <property type="evidence" value="ECO:0007669"/>
    <property type="project" value="TreeGrafter"/>
</dbReference>
<sequence>MQCSESLATSVFGPQCCTRLLLTPAKHSNPSNPLVILNLDIGGERDGLIALKLLADIMLKTAEIFHALCTGKLCIGLTNGKPLYLKKKNSRSFRLLTHGKHMMFGQVMKGMGVARIWENVEMKGEKTAKLCIIAECRELKEGDD</sequence>
<dbReference type="Gene3D" id="2.40.100.10">
    <property type="entry name" value="Cyclophilin-like"/>
    <property type="match status" value="2"/>
</dbReference>
<dbReference type="PRINTS" id="PR00153">
    <property type="entry name" value="CSAPPISMRASE"/>
</dbReference>
<comment type="caution">
    <text evidence="1">The sequence shown here is derived from an EMBL/GenBank/DDBJ whole genome shotgun (WGS) entry which is preliminary data.</text>
</comment>
<gene>
    <name evidence="1" type="ORF">FD755_025156</name>
</gene>
<name>A0A5N3UQB0_MUNRE</name>
<dbReference type="AlphaFoldDB" id="A0A5N3UQB0"/>
<evidence type="ECO:0000313" key="2">
    <source>
        <dbReference type="Proteomes" id="UP000326062"/>
    </source>
</evidence>
<dbReference type="PANTHER" id="PTHR11071:SF561">
    <property type="entry name" value="PEPTIDYL-PROLYL CIS-TRANS ISOMERASE D-RELATED"/>
    <property type="match status" value="1"/>
</dbReference>